<dbReference type="EC" id="3.6.1.13" evidence="4"/>
<proteinExistence type="predicted"/>
<organism evidence="4 5">
    <name type="scientific">Candidatus Fervidibacter sacchari</name>
    <dbReference type="NCBI Taxonomy" id="1448929"/>
    <lineage>
        <taxon>Bacteria</taxon>
        <taxon>Candidatus Fervidibacterota</taxon>
        <taxon>Candidatus Fervidibacter</taxon>
    </lineage>
</organism>
<evidence type="ECO:0000256" key="1">
    <source>
        <dbReference type="ARBA" id="ARBA00001946"/>
    </source>
</evidence>
<dbReference type="PROSITE" id="PS51462">
    <property type="entry name" value="NUDIX"/>
    <property type="match status" value="1"/>
</dbReference>
<evidence type="ECO:0000259" key="3">
    <source>
        <dbReference type="PROSITE" id="PS51462"/>
    </source>
</evidence>
<reference evidence="4 5" key="1">
    <citation type="submission" date="2022-08" db="EMBL/GenBank/DDBJ databases">
        <title>Bacterial and archaeal communities from various locations to study Microbial Dark Matter (Phase II).</title>
        <authorList>
            <person name="Stepanauskas R."/>
        </authorList>
    </citation>
    <scope>NUCLEOTIDE SEQUENCE [LARGE SCALE GENOMIC DNA]</scope>
    <source>
        <strain evidence="4 5">PD1</strain>
    </source>
</reference>
<dbReference type="Proteomes" id="UP001204798">
    <property type="component" value="Unassembled WGS sequence"/>
</dbReference>
<evidence type="ECO:0000313" key="4">
    <source>
        <dbReference type="EMBL" id="MCS3918229.1"/>
    </source>
</evidence>
<accession>A0ABT2EJV0</accession>
<dbReference type="InterPro" id="IPR020084">
    <property type="entry name" value="NUDIX_hydrolase_CS"/>
</dbReference>
<keyword evidence="2 4" id="KW-0378">Hydrolase</keyword>
<sequence length="194" mass="21371">MTELTEVLIESDKVFEGRLISVRKDTVRLPNGRTSTREVVVHPGAVAVVPMLEDGRVILVKQYRHAVGKILMEIPAGTLYPDETPEECALRELREEVGYAAGRLEKLTSVYLAPGYSTELIHLFLATDLQPAEGETDEDEFLKPVTLTLDEAVAQIANGEIQDAKTVAALLLVWSKQISRKITGKPSDFQEGGK</sequence>
<gene>
    <name evidence="4" type="ORF">M2350_000626</name>
</gene>
<dbReference type="PANTHER" id="PTHR11839">
    <property type="entry name" value="UDP/ADP-SUGAR PYROPHOSPHATASE"/>
    <property type="match status" value="1"/>
</dbReference>
<evidence type="ECO:0000256" key="2">
    <source>
        <dbReference type="ARBA" id="ARBA00022801"/>
    </source>
</evidence>
<dbReference type="PANTHER" id="PTHR11839:SF18">
    <property type="entry name" value="NUDIX HYDROLASE DOMAIN-CONTAINING PROTEIN"/>
    <property type="match status" value="1"/>
</dbReference>
<protein>
    <submittedName>
        <fullName evidence="4">ADP-ribose pyrophosphatase</fullName>
        <ecNumber evidence="4">3.6.1.13</ecNumber>
    </submittedName>
</protein>
<dbReference type="GO" id="GO:0047631">
    <property type="term" value="F:ADP-ribose diphosphatase activity"/>
    <property type="evidence" value="ECO:0007669"/>
    <property type="project" value="UniProtKB-EC"/>
</dbReference>
<dbReference type="PROSITE" id="PS00893">
    <property type="entry name" value="NUDIX_BOX"/>
    <property type="match status" value="1"/>
</dbReference>
<dbReference type="SUPFAM" id="SSF55811">
    <property type="entry name" value="Nudix"/>
    <property type="match status" value="1"/>
</dbReference>
<name>A0ABT2EJV0_9BACT</name>
<comment type="cofactor">
    <cofactor evidence="1">
        <name>Mg(2+)</name>
        <dbReference type="ChEBI" id="CHEBI:18420"/>
    </cofactor>
</comment>
<dbReference type="InterPro" id="IPR015797">
    <property type="entry name" value="NUDIX_hydrolase-like_dom_sf"/>
</dbReference>
<dbReference type="Gene3D" id="3.90.79.10">
    <property type="entry name" value="Nucleoside Triphosphate Pyrophosphohydrolase"/>
    <property type="match status" value="1"/>
</dbReference>
<keyword evidence="5" id="KW-1185">Reference proteome</keyword>
<dbReference type="InterPro" id="IPR000086">
    <property type="entry name" value="NUDIX_hydrolase_dom"/>
</dbReference>
<dbReference type="EMBL" id="JANUCP010000001">
    <property type="protein sequence ID" value="MCS3918229.1"/>
    <property type="molecule type" value="Genomic_DNA"/>
</dbReference>
<feature type="domain" description="Nudix hydrolase" evidence="3">
    <location>
        <begin position="41"/>
        <end position="169"/>
    </location>
</feature>
<dbReference type="Pfam" id="PF00293">
    <property type="entry name" value="NUDIX"/>
    <property type="match status" value="1"/>
</dbReference>
<evidence type="ECO:0000313" key="5">
    <source>
        <dbReference type="Proteomes" id="UP001204798"/>
    </source>
</evidence>
<dbReference type="RefSeq" id="WP_259093821.1">
    <property type="nucleotide sequence ID" value="NZ_CP130454.1"/>
</dbReference>
<comment type="caution">
    <text evidence="4">The sequence shown here is derived from an EMBL/GenBank/DDBJ whole genome shotgun (WGS) entry which is preliminary data.</text>
</comment>